<evidence type="ECO:0000313" key="3">
    <source>
        <dbReference type="EMBL" id="MDT0682795.1"/>
    </source>
</evidence>
<reference evidence="3 4" key="1">
    <citation type="submission" date="2023-09" db="EMBL/GenBank/DDBJ databases">
        <authorList>
            <person name="Rey-Velasco X."/>
        </authorList>
    </citation>
    <scope>NUCLEOTIDE SEQUENCE [LARGE SCALE GENOMIC DNA]</scope>
    <source>
        <strain evidence="3 4">F158</strain>
    </source>
</reference>
<accession>A0ABU3DGE6</accession>
<comment type="caution">
    <text evidence="3">The sequence shown here is derived from an EMBL/GenBank/DDBJ whole genome shotgun (WGS) entry which is preliminary data.</text>
</comment>
<dbReference type="Proteomes" id="UP001265259">
    <property type="component" value="Unassembled WGS sequence"/>
</dbReference>
<feature type="region of interest" description="Disordered" evidence="1">
    <location>
        <begin position="1"/>
        <end position="24"/>
    </location>
</feature>
<dbReference type="InterPro" id="IPR041649">
    <property type="entry name" value="NepR"/>
</dbReference>
<dbReference type="EMBL" id="JAVRHL010000002">
    <property type="protein sequence ID" value="MDT0682795.1"/>
    <property type="molecule type" value="Genomic_DNA"/>
</dbReference>
<feature type="compositionally biased region" description="Polar residues" evidence="1">
    <location>
        <begin position="1"/>
        <end position="13"/>
    </location>
</feature>
<dbReference type="RefSeq" id="WP_311690690.1">
    <property type="nucleotide sequence ID" value="NZ_JAVRHL010000002.1"/>
</dbReference>
<feature type="domain" description="Anti-sigma factor NepR" evidence="2">
    <location>
        <begin position="28"/>
        <end position="59"/>
    </location>
</feature>
<evidence type="ECO:0000256" key="1">
    <source>
        <dbReference type="SAM" id="MobiDB-lite"/>
    </source>
</evidence>
<dbReference type="Pfam" id="PF18557">
    <property type="entry name" value="NepR"/>
    <property type="match status" value="1"/>
</dbReference>
<organism evidence="3 4">
    <name type="scientific">Tropicimonas omnivorans</name>
    <dbReference type="NCBI Taxonomy" id="3075590"/>
    <lineage>
        <taxon>Bacteria</taxon>
        <taxon>Pseudomonadati</taxon>
        <taxon>Pseudomonadota</taxon>
        <taxon>Alphaproteobacteria</taxon>
        <taxon>Rhodobacterales</taxon>
        <taxon>Roseobacteraceae</taxon>
        <taxon>Tropicimonas</taxon>
    </lineage>
</organism>
<evidence type="ECO:0000259" key="2">
    <source>
        <dbReference type="Pfam" id="PF18557"/>
    </source>
</evidence>
<keyword evidence="4" id="KW-1185">Reference proteome</keyword>
<gene>
    <name evidence="3" type="ORF">RM543_08860</name>
</gene>
<sequence length="62" mass="7242">MSVATMNRTTTESDAGYENADPERTEYVDANLRRAYNEMLQEEVPDRFTDLLKQLREQDNAQ</sequence>
<protein>
    <submittedName>
        <fullName evidence="3">NepR family anti-sigma factor</fullName>
    </submittedName>
</protein>
<evidence type="ECO:0000313" key="4">
    <source>
        <dbReference type="Proteomes" id="UP001265259"/>
    </source>
</evidence>
<name>A0ABU3DGE6_9RHOB</name>
<proteinExistence type="predicted"/>